<evidence type="ECO:0000313" key="2">
    <source>
        <dbReference type="EMBL" id="ACO10604.1"/>
    </source>
</evidence>
<dbReference type="AlphaFoldDB" id="C1BNK1"/>
<accession>C1BNK1</accession>
<dbReference type="Pfam" id="PF00226">
    <property type="entry name" value="DnaJ"/>
    <property type="match status" value="1"/>
</dbReference>
<dbReference type="InterPro" id="IPR052812">
    <property type="entry name" value="Plant_DnaJ_domain"/>
</dbReference>
<sequence>MHGYRKFLGGMSSDIEKKKKDGRDFYELLGLERTATQSEIKQAYRRLAVKYHPDKNPGNEEASDKFKEISTAYAILSDPTKKHMYDLKGEDEALKHFPTVNIEDMGTLGRVIGGLVTQAGVPLPTEITPKVLSIAKYLGNGETSVPGVELPTPVELTYGEEVGGTLPRQSAKFFKITVSQEDLNKGVLVLCHSNGNDKFKLIFFDKDGQVSMIQESRKLKKMSEANILLLPFSHYALNEQDIFSRISEDLPGVFMCLDLFNKECKSLIPGTHLFAVYQDNWLFQGNFSLKCLVGLPRGNDFENKIKGVEETMAQKKKELEEFQPEYVKVMKHAEVVTERVKELTTDTNKLMAERETIYKDYIKTCENQYGSKAASKADTIFGGIPKFWG</sequence>
<dbReference type="InterPro" id="IPR001623">
    <property type="entry name" value="DnaJ_domain"/>
</dbReference>
<protein>
    <submittedName>
        <fullName evidence="2">Chaperone protein dnaJ 15</fullName>
    </submittedName>
</protein>
<name>C1BNK1_CALRO</name>
<dbReference type="InterPro" id="IPR018253">
    <property type="entry name" value="DnaJ_domain_CS"/>
</dbReference>
<feature type="domain" description="J" evidence="1">
    <location>
        <begin position="24"/>
        <end position="89"/>
    </location>
</feature>
<dbReference type="PROSITE" id="PS50076">
    <property type="entry name" value="DNAJ_2"/>
    <property type="match status" value="1"/>
</dbReference>
<dbReference type="SUPFAM" id="SSF46565">
    <property type="entry name" value="Chaperone J-domain"/>
    <property type="match status" value="1"/>
</dbReference>
<dbReference type="EMBL" id="BT076180">
    <property type="protein sequence ID" value="ACO10604.1"/>
    <property type="molecule type" value="mRNA"/>
</dbReference>
<dbReference type="PROSITE" id="PS00636">
    <property type="entry name" value="DNAJ_1"/>
    <property type="match status" value="1"/>
</dbReference>
<reference evidence="2" key="1">
    <citation type="submission" date="2009-03" db="EMBL/GenBank/DDBJ databases">
        <title>Caligus rogercresseyi ESTs and full-length cDNAs.</title>
        <authorList>
            <person name="Yasuike M."/>
            <person name="von Schalburg K."/>
            <person name="Cooper G."/>
            <person name="Leong J."/>
            <person name="Jones S.R.M."/>
            <person name="Koop B.F."/>
        </authorList>
    </citation>
    <scope>NUCLEOTIDE SEQUENCE</scope>
    <source>
        <tissue evidence="2">Whole tissue</tissue>
    </source>
</reference>
<dbReference type="SMART" id="SM00271">
    <property type="entry name" value="DnaJ"/>
    <property type="match status" value="1"/>
</dbReference>
<dbReference type="InterPro" id="IPR036869">
    <property type="entry name" value="J_dom_sf"/>
</dbReference>
<gene>
    <name evidence="2" type="primary">DNJ15</name>
</gene>
<dbReference type="Gene3D" id="1.10.287.110">
    <property type="entry name" value="DnaJ domain"/>
    <property type="match status" value="1"/>
</dbReference>
<evidence type="ECO:0000259" key="1">
    <source>
        <dbReference type="PROSITE" id="PS50076"/>
    </source>
</evidence>
<dbReference type="PRINTS" id="PR00625">
    <property type="entry name" value="JDOMAIN"/>
</dbReference>
<dbReference type="PANTHER" id="PTHR44272:SF3">
    <property type="entry name" value="J DOMAIN-CONTAINING PROTEIN"/>
    <property type="match status" value="1"/>
</dbReference>
<dbReference type="CDD" id="cd06257">
    <property type="entry name" value="DnaJ"/>
    <property type="match status" value="1"/>
</dbReference>
<dbReference type="PANTHER" id="PTHR44272">
    <property type="entry name" value="DNAJ DOMAIN (PROKARYOTIC HEAT SHOCK PROTEIN)"/>
    <property type="match status" value="1"/>
</dbReference>
<organism evidence="2">
    <name type="scientific">Caligus rogercresseyi</name>
    <name type="common">Sea louse</name>
    <dbReference type="NCBI Taxonomy" id="217165"/>
    <lineage>
        <taxon>Eukaryota</taxon>
        <taxon>Metazoa</taxon>
        <taxon>Ecdysozoa</taxon>
        <taxon>Arthropoda</taxon>
        <taxon>Crustacea</taxon>
        <taxon>Multicrustacea</taxon>
        <taxon>Hexanauplia</taxon>
        <taxon>Copepoda</taxon>
        <taxon>Siphonostomatoida</taxon>
        <taxon>Caligidae</taxon>
        <taxon>Caligus</taxon>
    </lineage>
</organism>
<proteinExistence type="evidence at transcript level"/>